<name>A0AAE0P8C4_9PEZI</name>
<comment type="caution">
    <text evidence="1">The sequence shown here is derived from an EMBL/GenBank/DDBJ whole genome shotgun (WGS) entry which is preliminary data.</text>
</comment>
<dbReference type="AlphaFoldDB" id="A0AAE0P8C4"/>
<sequence length="195" mass="22047">MPPRRGLYVVRSRIISEAILPPATFHQWYEEIHIPDVLNMTIINSSFRYAISDDDKNKSPIPYLAIYPLADLAWFYQPGCPFFKVPLHSDLLPNESKFIFDVAAFDMSFYERLVSVGEDTGGPAKALVLVFYDEDVAEGKEAEFLLRKSLNNESLKPLRSTLFRLDTAPNPNREDSNAPGVENKPKLLAIVSAIQ</sequence>
<dbReference type="EMBL" id="JAULSW010000001">
    <property type="protein sequence ID" value="KAK3395164.1"/>
    <property type="molecule type" value="Genomic_DNA"/>
</dbReference>
<evidence type="ECO:0000313" key="1">
    <source>
        <dbReference type="EMBL" id="KAK3395164.1"/>
    </source>
</evidence>
<reference evidence="1" key="2">
    <citation type="submission" date="2023-06" db="EMBL/GenBank/DDBJ databases">
        <authorList>
            <consortium name="Lawrence Berkeley National Laboratory"/>
            <person name="Haridas S."/>
            <person name="Hensen N."/>
            <person name="Bonometti L."/>
            <person name="Westerberg I."/>
            <person name="Brannstrom I.O."/>
            <person name="Guillou S."/>
            <person name="Cros-Aarteil S."/>
            <person name="Calhoun S."/>
            <person name="Kuo A."/>
            <person name="Mondo S."/>
            <person name="Pangilinan J."/>
            <person name="Riley R."/>
            <person name="LaButti K."/>
            <person name="Andreopoulos B."/>
            <person name="Lipzen A."/>
            <person name="Chen C."/>
            <person name="Yanf M."/>
            <person name="Daum C."/>
            <person name="Ng V."/>
            <person name="Clum A."/>
            <person name="Steindorff A."/>
            <person name="Ohm R."/>
            <person name="Martin F."/>
            <person name="Silar P."/>
            <person name="Natvig D."/>
            <person name="Lalanne C."/>
            <person name="Gautier V."/>
            <person name="Ament-velasquez S.L."/>
            <person name="Kruys A."/>
            <person name="Hutchinson M.I."/>
            <person name="Powell A.J."/>
            <person name="Barry K."/>
            <person name="Miller A.N."/>
            <person name="Grigoriev I.V."/>
            <person name="Debuchy R."/>
            <person name="Gladieux P."/>
            <person name="Thoren M.H."/>
            <person name="Johannesson H."/>
        </authorList>
    </citation>
    <scope>NUCLEOTIDE SEQUENCE</scope>
    <source>
        <strain evidence="1">CBS 232.78</strain>
    </source>
</reference>
<keyword evidence="2" id="KW-1185">Reference proteome</keyword>
<proteinExistence type="predicted"/>
<accession>A0AAE0P8C4</accession>
<gene>
    <name evidence="1" type="ORF">B0H63DRAFT_462756</name>
</gene>
<organism evidence="1 2">
    <name type="scientific">Podospora didyma</name>
    <dbReference type="NCBI Taxonomy" id="330526"/>
    <lineage>
        <taxon>Eukaryota</taxon>
        <taxon>Fungi</taxon>
        <taxon>Dikarya</taxon>
        <taxon>Ascomycota</taxon>
        <taxon>Pezizomycotina</taxon>
        <taxon>Sordariomycetes</taxon>
        <taxon>Sordariomycetidae</taxon>
        <taxon>Sordariales</taxon>
        <taxon>Podosporaceae</taxon>
        <taxon>Podospora</taxon>
    </lineage>
</organism>
<reference evidence="1" key="1">
    <citation type="journal article" date="2023" name="Mol. Phylogenet. Evol.">
        <title>Genome-scale phylogeny and comparative genomics of the fungal order Sordariales.</title>
        <authorList>
            <person name="Hensen N."/>
            <person name="Bonometti L."/>
            <person name="Westerberg I."/>
            <person name="Brannstrom I.O."/>
            <person name="Guillou S."/>
            <person name="Cros-Aarteil S."/>
            <person name="Calhoun S."/>
            <person name="Haridas S."/>
            <person name="Kuo A."/>
            <person name="Mondo S."/>
            <person name="Pangilinan J."/>
            <person name="Riley R."/>
            <person name="LaButti K."/>
            <person name="Andreopoulos B."/>
            <person name="Lipzen A."/>
            <person name="Chen C."/>
            <person name="Yan M."/>
            <person name="Daum C."/>
            <person name="Ng V."/>
            <person name="Clum A."/>
            <person name="Steindorff A."/>
            <person name="Ohm R.A."/>
            <person name="Martin F."/>
            <person name="Silar P."/>
            <person name="Natvig D.O."/>
            <person name="Lalanne C."/>
            <person name="Gautier V."/>
            <person name="Ament-Velasquez S.L."/>
            <person name="Kruys A."/>
            <person name="Hutchinson M.I."/>
            <person name="Powell A.J."/>
            <person name="Barry K."/>
            <person name="Miller A.N."/>
            <person name="Grigoriev I.V."/>
            <person name="Debuchy R."/>
            <person name="Gladieux P."/>
            <person name="Hiltunen Thoren M."/>
            <person name="Johannesson H."/>
        </authorList>
    </citation>
    <scope>NUCLEOTIDE SEQUENCE</scope>
    <source>
        <strain evidence="1">CBS 232.78</strain>
    </source>
</reference>
<dbReference type="Proteomes" id="UP001285441">
    <property type="component" value="Unassembled WGS sequence"/>
</dbReference>
<evidence type="ECO:0000313" key="2">
    <source>
        <dbReference type="Proteomes" id="UP001285441"/>
    </source>
</evidence>
<protein>
    <submittedName>
        <fullName evidence="1">Uncharacterized protein</fullName>
    </submittedName>
</protein>